<dbReference type="RefSeq" id="WP_015460395.1">
    <property type="nucleotide sequence ID" value="NZ_MIPT01000001.1"/>
</dbReference>
<protein>
    <submittedName>
        <fullName evidence="2">Uncharacterized protein</fullName>
    </submittedName>
</protein>
<accession>A0A1S1HCS0</accession>
<keyword evidence="1" id="KW-1133">Transmembrane helix</keyword>
<dbReference type="EMBL" id="MIPT01000001">
    <property type="protein sequence ID" value="OHT20019.1"/>
    <property type="molecule type" value="Genomic_DNA"/>
</dbReference>
<dbReference type="AlphaFoldDB" id="A0A1S1HCS0"/>
<evidence type="ECO:0000256" key="1">
    <source>
        <dbReference type="SAM" id="Phobius"/>
    </source>
</evidence>
<evidence type="ECO:0000313" key="3">
    <source>
        <dbReference type="Proteomes" id="UP000179467"/>
    </source>
</evidence>
<gene>
    <name evidence="2" type="ORF">BHE75_02013</name>
</gene>
<organism evidence="2 3">
    <name type="scientific">Edaphosphingomonas haloaromaticamans</name>
    <dbReference type="NCBI Taxonomy" id="653954"/>
    <lineage>
        <taxon>Bacteria</taxon>
        <taxon>Pseudomonadati</taxon>
        <taxon>Pseudomonadota</taxon>
        <taxon>Alphaproteobacteria</taxon>
        <taxon>Sphingomonadales</taxon>
        <taxon>Rhizorhabdaceae</taxon>
        <taxon>Edaphosphingomonas</taxon>
    </lineage>
</organism>
<evidence type="ECO:0000313" key="2">
    <source>
        <dbReference type="EMBL" id="OHT20019.1"/>
    </source>
</evidence>
<sequence>MGTILIALAAFMLGVLITSLLALGAIAILYREAEAMVDSYMNAIPGACIPRGSRDWRPRIIAGGGAGV</sequence>
<feature type="transmembrane region" description="Helical" evidence="1">
    <location>
        <begin position="6"/>
        <end position="30"/>
    </location>
</feature>
<dbReference type="Proteomes" id="UP000179467">
    <property type="component" value="Unassembled WGS sequence"/>
</dbReference>
<keyword evidence="1" id="KW-0812">Transmembrane</keyword>
<reference evidence="2 3" key="1">
    <citation type="submission" date="2016-09" db="EMBL/GenBank/DDBJ databases">
        <title>Metabolic pathway, cell adaptation mechanisms and a novel monoxygenase revealed through proteogenomic-transcription analysis of a Sphingomonas haloaromaticamans strain degrading the fungicide ortho-phenylphenol.</title>
        <authorList>
            <person name="Perruchon C."/>
            <person name="Papadopoulou E.S."/>
            <person name="Rousidou C."/>
            <person name="Vasileiadis S."/>
            <person name="Tanou G."/>
            <person name="Amoutzias G."/>
            <person name="Molassiotis A."/>
            <person name="Karpouzas D.G."/>
        </authorList>
    </citation>
    <scope>NUCLEOTIDE SEQUENCE [LARGE SCALE GENOMIC DNA]</scope>
    <source>
        <strain evidence="2 3">P3</strain>
    </source>
</reference>
<keyword evidence="1" id="KW-0472">Membrane</keyword>
<proteinExistence type="predicted"/>
<comment type="caution">
    <text evidence="2">The sequence shown here is derived from an EMBL/GenBank/DDBJ whole genome shotgun (WGS) entry which is preliminary data.</text>
</comment>
<dbReference type="OrthoDB" id="7605432at2"/>
<keyword evidence="3" id="KW-1185">Reference proteome</keyword>
<name>A0A1S1HCS0_9SPHN</name>